<evidence type="ECO:0000313" key="3">
    <source>
        <dbReference type="Proteomes" id="UP000799118"/>
    </source>
</evidence>
<organism evidence="2 3">
    <name type="scientific">Gymnopus androsaceus JB14</name>
    <dbReference type="NCBI Taxonomy" id="1447944"/>
    <lineage>
        <taxon>Eukaryota</taxon>
        <taxon>Fungi</taxon>
        <taxon>Dikarya</taxon>
        <taxon>Basidiomycota</taxon>
        <taxon>Agaricomycotina</taxon>
        <taxon>Agaricomycetes</taxon>
        <taxon>Agaricomycetidae</taxon>
        <taxon>Agaricales</taxon>
        <taxon>Marasmiineae</taxon>
        <taxon>Omphalotaceae</taxon>
        <taxon>Gymnopus</taxon>
    </lineage>
</organism>
<keyword evidence="1" id="KW-0812">Transmembrane</keyword>
<protein>
    <submittedName>
        <fullName evidence="2">Uncharacterized protein</fullName>
    </submittedName>
</protein>
<dbReference type="AlphaFoldDB" id="A0A6A4HMI9"/>
<dbReference type="EMBL" id="ML769485">
    <property type="protein sequence ID" value="KAE9398284.1"/>
    <property type="molecule type" value="Genomic_DNA"/>
</dbReference>
<dbReference type="Proteomes" id="UP000799118">
    <property type="component" value="Unassembled WGS sequence"/>
</dbReference>
<keyword evidence="1" id="KW-1133">Transmembrane helix</keyword>
<sequence>MQAWIGKIQAQALEMEIAEVKVSKQDVILALTLGLPSTYGAIIISFSAMDPKKLIIDTVITRLLNEETHQ</sequence>
<feature type="transmembrane region" description="Helical" evidence="1">
    <location>
        <begin position="27"/>
        <end position="46"/>
    </location>
</feature>
<accession>A0A6A4HMI9</accession>
<dbReference type="OrthoDB" id="3265539at2759"/>
<keyword evidence="1" id="KW-0472">Membrane</keyword>
<evidence type="ECO:0000313" key="2">
    <source>
        <dbReference type="EMBL" id="KAE9398284.1"/>
    </source>
</evidence>
<evidence type="ECO:0000256" key="1">
    <source>
        <dbReference type="SAM" id="Phobius"/>
    </source>
</evidence>
<keyword evidence="3" id="KW-1185">Reference proteome</keyword>
<name>A0A6A4HMI9_9AGAR</name>
<proteinExistence type="predicted"/>
<reference evidence="2" key="1">
    <citation type="journal article" date="2019" name="Environ. Microbiol.">
        <title>Fungal ecological strategies reflected in gene transcription - a case study of two litter decomposers.</title>
        <authorList>
            <person name="Barbi F."/>
            <person name="Kohler A."/>
            <person name="Barry K."/>
            <person name="Baskaran P."/>
            <person name="Daum C."/>
            <person name="Fauchery L."/>
            <person name="Ihrmark K."/>
            <person name="Kuo A."/>
            <person name="LaButti K."/>
            <person name="Lipzen A."/>
            <person name="Morin E."/>
            <person name="Grigoriev I.V."/>
            <person name="Henrissat B."/>
            <person name="Lindahl B."/>
            <person name="Martin F."/>
        </authorList>
    </citation>
    <scope>NUCLEOTIDE SEQUENCE</scope>
    <source>
        <strain evidence="2">JB14</strain>
    </source>
</reference>
<gene>
    <name evidence="2" type="ORF">BT96DRAFT_822277</name>
</gene>